<dbReference type="Proteomes" id="UP000653472">
    <property type="component" value="Unassembled WGS sequence"/>
</dbReference>
<keyword evidence="6" id="KW-1185">Reference proteome</keyword>
<evidence type="ECO:0000256" key="2">
    <source>
        <dbReference type="ARBA" id="ARBA00023239"/>
    </source>
</evidence>
<dbReference type="SUPFAM" id="SSF48230">
    <property type="entry name" value="Chondroitin AC/alginate lyase"/>
    <property type="match status" value="1"/>
</dbReference>
<accession>A0A970B6A4</accession>
<evidence type="ECO:0000259" key="4">
    <source>
        <dbReference type="Pfam" id="PF05426"/>
    </source>
</evidence>
<dbReference type="Pfam" id="PF05426">
    <property type="entry name" value="Alginate_lyase"/>
    <property type="match status" value="1"/>
</dbReference>
<comment type="caution">
    <text evidence="5">The sequence shown here is derived from an EMBL/GenBank/DDBJ whole genome shotgun (WGS) entry which is preliminary data.</text>
</comment>
<name>A0A970B6A4_9GAMM</name>
<gene>
    <name evidence="5" type="ORF">G7Y82_08865</name>
</gene>
<dbReference type="GO" id="GO:0045135">
    <property type="term" value="F:poly(beta-D-mannuronate) lyase activity"/>
    <property type="evidence" value="ECO:0007669"/>
    <property type="project" value="UniProtKB-EC"/>
</dbReference>
<protein>
    <submittedName>
        <fullName evidence="5">Mannuronate-specific alginate lyase</fullName>
        <ecNumber evidence="5">4.2.2.3</ecNumber>
    </submittedName>
</protein>
<evidence type="ECO:0000256" key="1">
    <source>
        <dbReference type="ARBA" id="ARBA00022729"/>
    </source>
</evidence>
<proteinExistence type="predicted"/>
<dbReference type="EC" id="4.2.2.3" evidence="5"/>
<dbReference type="GO" id="GO:0042597">
    <property type="term" value="C:periplasmic space"/>
    <property type="evidence" value="ECO:0007669"/>
    <property type="project" value="InterPro"/>
</dbReference>
<organism evidence="5 6">
    <name type="scientific">Solimonas marina</name>
    <dbReference type="NCBI Taxonomy" id="2714601"/>
    <lineage>
        <taxon>Bacteria</taxon>
        <taxon>Pseudomonadati</taxon>
        <taxon>Pseudomonadota</taxon>
        <taxon>Gammaproteobacteria</taxon>
        <taxon>Nevskiales</taxon>
        <taxon>Nevskiaceae</taxon>
        <taxon>Solimonas</taxon>
    </lineage>
</organism>
<keyword evidence="1 3" id="KW-0732">Signal</keyword>
<dbReference type="NCBIfam" id="NF001467">
    <property type="entry name" value="PRK00325.1-2"/>
    <property type="match status" value="1"/>
</dbReference>
<dbReference type="InterPro" id="IPR008397">
    <property type="entry name" value="Alginate_lyase_dom"/>
</dbReference>
<dbReference type="Gene3D" id="1.50.10.100">
    <property type="entry name" value="Chondroitin AC/alginate lyase"/>
    <property type="match status" value="1"/>
</dbReference>
<feature type="domain" description="Alginate lyase" evidence="4">
    <location>
        <begin position="61"/>
        <end position="303"/>
    </location>
</feature>
<dbReference type="InterPro" id="IPR008929">
    <property type="entry name" value="Chondroitin_lyas"/>
</dbReference>
<sequence length="365" mass="40046">MAITERARRTALAVGLGLVVVTAPALADQLVPPTGYYAAVGHNGKTSNCPSPPKPFTGELDFPSKYTGSGKARDQLNEQADARYKAMTQPIRQMEKGATKLVDQYMESGSPEALACVLQWYGSWADAGALLGPYGDHTGKSMRKWALASLSSAWLRLQFSRSQPLAAHQAEAQKVEAWLGKIADHVVTEWNEGDPLKKINNHYYWAAWAVMATSVVTDRRDLFDWSTKMYAIFSRQVDADGYLPNELARKTRAAGYQVYAVTPVAMLAAFGKANRLDLAAEGDDALQRAVGRAINAYSDPRPFEVKTGVRQTLEGVDEQRSKLAWLEAYCWTVQCNDEEATKLKSLRPMSNTRLGGDQTAVFGSG</sequence>
<feature type="chain" id="PRO_5037675854" evidence="3">
    <location>
        <begin position="28"/>
        <end position="365"/>
    </location>
</feature>
<feature type="signal peptide" evidence="3">
    <location>
        <begin position="1"/>
        <end position="27"/>
    </location>
</feature>
<dbReference type="RefSeq" id="WP_168147689.1">
    <property type="nucleotide sequence ID" value="NZ_JAAVXB010000004.1"/>
</dbReference>
<evidence type="ECO:0000256" key="3">
    <source>
        <dbReference type="SAM" id="SignalP"/>
    </source>
</evidence>
<evidence type="ECO:0000313" key="5">
    <source>
        <dbReference type="EMBL" id="NKF22430.1"/>
    </source>
</evidence>
<dbReference type="EMBL" id="JAAVXB010000004">
    <property type="protein sequence ID" value="NKF22430.1"/>
    <property type="molecule type" value="Genomic_DNA"/>
</dbReference>
<evidence type="ECO:0000313" key="6">
    <source>
        <dbReference type="Proteomes" id="UP000653472"/>
    </source>
</evidence>
<reference evidence="5" key="1">
    <citation type="submission" date="2020-03" db="EMBL/GenBank/DDBJ databases">
        <title>Solimonas marina sp. nov., isolated from deep seawater of the Pacific Ocean.</title>
        <authorList>
            <person name="Liu X."/>
            <person name="Lai Q."/>
            <person name="Sun F."/>
            <person name="Gai Y."/>
            <person name="Li G."/>
            <person name="Shao Z."/>
        </authorList>
    </citation>
    <scope>NUCLEOTIDE SEQUENCE</scope>
    <source>
        <strain evidence="5">C16B3</strain>
    </source>
</reference>
<dbReference type="AlphaFoldDB" id="A0A970B6A4"/>
<keyword evidence="2 5" id="KW-0456">Lyase</keyword>